<comment type="caution">
    <text evidence="2">The sequence shown here is derived from an EMBL/GenBank/DDBJ whole genome shotgun (WGS) entry which is preliminary data.</text>
</comment>
<feature type="region of interest" description="Disordered" evidence="1">
    <location>
        <begin position="176"/>
        <end position="206"/>
    </location>
</feature>
<protein>
    <submittedName>
        <fullName evidence="2">Uncharacterized protein</fullName>
    </submittedName>
</protein>
<reference evidence="2 3" key="1">
    <citation type="journal article" date="2020" name="Nature">
        <title>Six reference-quality genomes reveal evolution of bat adaptations.</title>
        <authorList>
            <person name="Jebb D."/>
            <person name="Huang Z."/>
            <person name="Pippel M."/>
            <person name="Hughes G.M."/>
            <person name="Lavrichenko K."/>
            <person name="Devanna P."/>
            <person name="Winkler S."/>
            <person name="Jermiin L.S."/>
            <person name="Skirmuntt E.C."/>
            <person name="Katzourakis A."/>
            <person name="Burkitt-Gray L."/>
            <person name="Ray D.A."/>
            <person name="Sullivan K.A.M."/>
            <person name="Roscito J.G."/>
            <person name="Kirilenko B.M."/>
            <person name="Davalos L.M."/>
            <person name="Corthals A.P."/>
            <person name="Power M.L."/>
            <person name="Jones G."/>
            <person name="Ransome R.D."/>
            <person name="Dechmann D.K.N."/>
            <person name="Locatelli A.G."/>
            <person name="Puechmaille S.J."/>
            <person name="Fedrigo O."/>
            <person name="Jarvis E.D."/>
            <person name="Hiller M."/>
            <person name="Vernes S.C."/>
            <person name="Myers E.W."/>
            <person name="Teeling E.C."/>
        </authorList>
    </citation>
    <scope>NUCLEOTIDE SEQUENCE [LARGE SCALE GENOMIC DNA]</scope>
    <source>
        <strain evidence="2">Bat1K_MPI-CBG_1</strain>
    </source>
</reference>
<dbReference type="EMBL" id="JABVXQ010000009">
    <property type="protein sequence ID" value="KAF6090891.1"/>
    <property type="molecule type" value="Genomic_DNA"/>
</dbReference>
<dbReference type="Proteomes" id="UP000664940">
    <property type="component" value="Unassembled WGS sequence"/>
</dbReference>
<evidence type="ECO:0000313" key="3">
    <source>
        <dbReference type="Proteomes" id="UP000664940"/>
    </source>
</evidence>
<accession>A0A834DRL9</accession>
<name>A0A834DRL9_9CHIR</name>
<sequence length="206" mass="20685">MAAAEDVEEVLLESSSSLTVADRVAVETPAAVAHPAVAQVWLFAALAEAPASRPCTRDIEASLSAAAELVAAGTLVAVPATVPVVTLVAVETPVAVDPAVAGALRPTALATSPPSRPLRPHVHTSRAIECSTWEVVTAASPLLAVAASPVVQVGGGLTAAVALATTVVATLGSTPGVARTSRSATRSKRSRCLSGHANKASWMPPR</sequence>
<organism evidence="2 3">
    <name type="scientific">Phyllostomus discolor</name>
    <name type="common">pale spear-nosed bat</name>
    <dbReference type="NCBI Taxonomy" id="89673"/>
    <lineage>
        <taxon>Eukaryota</taxon>
        <taxon>Metazoa</taxon>
        <taxon>Chordata</taxon>
        <taxon>Craniata</taxon>
        <taxon>Vertebrata</taxon>
        <taxon>Euteleostomi</taxon>
        <taxon>Mammalia</taxon>
        <taxon>Eutheria</taxon>
        <taxon>Laurasiatheria</taxon>
        <taxon>Chiroptera</taxon>
        <taxon>Yangochiroptera</taxon>
        <taxon>Phyllostomidae</taxon>
        <taxon>Phyllostominae</taxon>
        <taxon>Phyllostomus</taxon>
    </lineage>
</organism>
<gene>
    <name evidence="2" type="ORF">HJG60_012253</name>
</gene>
<dbReference type="AlphaFoldDB" id="A0A834DRL9"/>
<evidence type="ECO:0000313" key="2">
    <source>
        <dbReference type="EMBL" id="KAF6090891.1"/>
    </source>
</evidence>
<proteinExistence type="predicted"/>
<evidence type="ECO:0000256" key="1">
    <source>
        <dbReference type="SAM" id="MobiDB-lite"/>
    </source>
</evidence>